<dbReference type="PANTHER" id="PTHR31964:SF144">
    <property type="entry name" value="USPA DOMAIN-CONTAINING PROTEIN"/>
    <property type="match status" value="1"/>
</dbReference>
<organism evidence="3 4">
    <name type="scientific">Ramlibacter lithotrophicus</name>
    <dbReference type="NCBI Taxonomy" id="2606681"/>
    <lineage>
        <taxon>Bacteria</taxon>
        <taxon>Pseudomonadati</taxon>
        <taxon>Pseudomonadota</taxon>
        <taxon>Betaproteobacteria</taxon>
        <taxon>Burkholderiales</taxon>
        <taxon>Comamonadaceae</taxon>
        <taxon>Ramlibacter</taxon>
    </lineage>
</organism>
<dbReference type="AlphaFoldDB" id="A0A7X6I6Z0"/>
<dbReference type="Gene3D" id="3.40.50.620">
    <property type="entry name" value="HUPs"/>
    <property type="match status" value="1"/>
</dbReference>
<dbReference type="CDD" id="cd00293">
    <property type="entry name" value="USP-like"/>
    <property type="match status" value="1"/>
</dbReference>
<protein>
    <submittedName>
        <fullName evidence="3">Universal stress protein</fullName>
    </submittedName>
</protein>
<reference evidence="3 4" key="1">
    <citation type="journal article" date="2020" name="Nature">
        <title>Bacterial chemolithoautotrophy via manganese oxidation.</title>
        <authorList>
            <person name="Yu H."/>
            <person name="Leadbetter J.R."/>
        </authorList>
    </citation>
    <scope>NUCLEOTIDE SEQUENCE [LARGE SCALE GENOMIC DNA]</scope>
    <source>
        <strain evidence="3 4">RBP-1</strain>
    </source>
</reference>
<feature type="domain" description="UspA" evidence="2">
    <location>
        <begin position="2"/>
        <end position="139"/>
    </location>
</feature>
<dbReference type="SUPFAM" id="SSF52402">
    <property type="entry name" value="Adenine nucleotide alpha hydrolases-like"/>
    <property type="match status" value="1"/>
</dbReference>
<dbReference type="Pfam" id="PF00582">
    <property type="entry name" value="Usp"/>
    <property type="match status" value="1"/>
</dbReference>
<dbReference type="RefSeq" id="WP_168107920.1">
    <property type="nucleotide sequence ID" value="NZ_VTOX01000004.1"/>
</dbReference>
<gene>
    <name evidence="3" type="ORF">RAMLITH_13285</name>
</gene>
<evidence type="ECO:0000256" key="1">
    <source>
        <dbReference type="ARBA" id="ARBA00008791"/>
    </source>
</evidence>
<comment type="similarity">
    <text evidence="1">Belongs to the universal stress protein A family.</text>
</comment>
<comment type="caution">
    <text evidence="3">The sequence shown here is derived from an EMBL/GenBank/DDBJ whole genome shotgun (WGS) entry which is preliminary data.</text>
</comment>
<evidence type="ECO:0000259" key="2">
    <source>
        <dbReference type="Pfam" id="PF00582"/>
    </source>
</evidence>
<dbReference type="InterPro" id="IPR006016">
    <property type="entry name" value="UspA"/>
</dbReference>
<dbReference type="PRINTS" id="PR01438">
    <property type="entry name" value="UNVRSLSTRESS"/>
</dbReference>
<dbReference type="InterPro" id="IPR006015">
    <property type="entry name" value="Universal_stress_UspA"/>
</dbReference>
<keyword evidence="4" id="KW-1185">Reference proteome</keyword>
<dbReference type="PANTHER" id="PTHR31964">
    <property type="entry name" value="ADENINE NUCLEOTIDE ALPHA HYDROLASES-LIKE SUPERFAMILY PROTEIN"/>
    <property type="match status" value="1"/>
</dbReference>
<dbReference type="InterPro" id="IPR014729">
    <property type="entry name" value="Rossmann-like_a/b/a_fold"/>
</dbReference>
<dbReference type="EMBL" id="VTOX01000004">
    <property type="protein sequence ID" value="NKE66801.1"/>
    <property type="molecule type" value="Genomic_DNA"/>
</dbReference>
<accession>A0A7X6I6Z0</accession>
<evidence type="ECO:0000313" key="4">
    <source>
        <dbReference type="Proteomes" id="UP000521868"/>
    </source>
</evidence>
<evidence type="ECO:0000313" key="3">
    <source>
        <dbReference type="EMBL" id="NKE66801.1"/>
    </source>
</evidence>
<name>A0A7X6I6Z0_9BURK</name>
<dbReference type="Proteomes" id="UP000521868">
    <property type="component" value="Unassembled WGS sequence"/>
</dbReference>
<sequence>MKILLAVDGSDYTGKMLDYVTRQPLFDQQHDYTLFNAQPPLPPHAASAVGAGATRDYHQDEARKVLEPALARLRDGGYHAATEWRTGSAGETIARFAADGGYDLVVMGTHGYGALGRLIMGSVATQVLANGTVPVLLIP</sequence>
<proteinExistence type="inferred from homology"/>